<dbReference type="STRING" id="41447.ENSSDUP00000030374"/>
<dbReference type="InterPro" id="IPR035979">
    <property type="entry name" value="RBD_domain_sf"/>
</dbReference>
<evidence type="ECO:0000256" key="1">
    <source>
        <dbReference type="ARBA" id="ARBA00022884"/>
    </source>
</evidence>
<protein>
    <submittedName>
        <fullName evidence="4">SRA stem-loop interacting RNA binding protein</fullName>
    </submittedName>
</protein>
<dbReference type="Gene3D" id="3.30.70.330">
    <property type="match status" value="1"/>
</dbReference>
<dbReference type="SUPFAM" id="SSF54928">
    <property type="entry name" value="RNA-binding domain, RBD"/>
    <property type="match status" value="1"/>
</dbReference>
<dbReference type="InterPro" id="IPR034152">
    <property type="entry name" value="SLIRP_RRM"/>
</dbReference>
<feature type="domain" description="RRM" evidence="3">
    <location>
        <begin position="61"/>
        <end position="146"/>
    </location>
</feature>
<reference evidence="4" key="2">
    <citation type="submission" date="2025-09" db="UniProtKB">
        <authorList>
            <consortium name="Ensembl"/>
        </authorList>
    </citation>
    <scope>IDENTIFICATION</scope>
</reference>
<dbReference type="FunFam" id="3.30.70.330:FF:001226">
    <property type="entry name" value="SRA stem-loop interacting RNA binding protein"/>
    <property type="match status" value="1"/>
</dbReference>
<organism evidence="4 5">
    <name type="scientific">Seriola dumerili</name>
    <name type="common">Greater amberjack</name>
    <name type="synonym">Caranx dumerili</name>
    <dbReference type="NCBI Taxonomy" id="41447"/>
    <lineage>
        <taxon>Eukaryota</taxon>
        <taxon>Metazoa</taxon>
        <taxon>Chordata</taxon>
        <taxon>Craniata</taxon>
        <taxon>Vertebrata</taxon>
        <taxon>Euteleostomi</taxon>
        <taxon>Actinopterygii</taxon>
        <taxon>Neopterygii</taxon>
        <taxon>Teleostei</taxon>
        <taxon>Neoteleostei</taxon>
        <taxon>Acanthomorphata</taxon>
        <taxon>Carangaria</taxon>
        <taxon>Carangiformes</taxon>
        <taxon>Carangidae</taxon>
        <taxon>Seriola</taxon>
    </lineage>
</organism>
<dbReference type="InterPro" id="IPR000504">
    <property type="entry name" value="RRM_dom"/>
</dbReference>
<dbReference type="GO" id="GO:0003723">
    <property type="term" value="F:RNA binding"/>
    <property type="evidence" value="ECO:0007669"/>
    <property type="project" value="UniProtKB-UniRule"/>
</dbReference>
<dbReference type="Pfam" id="PF00076">
    <property type="entry name" value="RRM_1"/>
    <property type="match status" value="1"/>
</dbReference>
<keyword evidence="5" id="KW-1185">Reference proteome</keyword>
<dbReference type="GeneTree" id="ENSGT00390000008624"/>
<dbReference type="AlphaFoldDB" id="A0A3B4VIF2"/>
<evidence type="ECO:0000313" key="4">
    <source>
        <dbReference type="Ensembl" id="ENSSDUP00000030374.1"/>
    </source>
</evidence>
<reference evidence="4" key="1">
    <citation type="submission" date="2025-08" db="UniProtKB">
        <authorList>
            <consortium name="Ensembl"/>
        </authorList>
    </citation>
    <scope>IDENTIFICATION</scope>
</reference>
<sequence length="152" mass="17395">MKTIKNEHNLKNTQTLIEIGPQVATYCSVTCLHQFVSRDFTSLFSVADERPNMAAPSKKVFEVFVSKIPWTIAGKEMREYFGQFGPVKKCLLPFDKETGFHRGFCWVAFTSEEGLNNALQKEPHMLEGAKLQVQRNRRLFAGQKPNKDSEHD</sequence>
<keyword evidence="1 2" id="KW-0694">RNA-binding</keyword>
<dbReference type="SMART" id="SM00360">
    <property type="entry name" value="RRM"/>
    <property type="match status" value="1"/>
</dbReference>
<evidence type="ECO:0000256" key="2">
    <source>
        <dbReference type="PROSITE-ProRule" id="PRU00176"/>
    </source>
</evidence>
<dbReference type="Proteomes" id="UP000261420">
    <property type="component" value="Unplaced"/>
</dbReference>
<dbReference type="PANTHER" id="PTHR48027">
    <property type="entry name" value="HETEROGENEOUS NUCLEAR RIBONUCLEOPROTEIN 87F-RELATED"/>
    <property type="match status" value="1"/>
</dbReference>
<accession>A0A3B4VIF2</accession>
<dbReference type="PROSITE" id="PS50102">
    <property type="entry name" value="RRM"/>
    <property type="match status" value="1"/>
</dbReference>
<dbReference type="CDD" id="cd12242">
    <property type="entry name" value="RRM_SLIRP"/>
    <property type="match status" value="1"/>
</dbReference>
<name>A0A3B4VIF2_SERDU</name>
<evidence type="ECO:0000313" key="5">
    <source>
        <dbReference type="Proteomes" id="UP000261420"/>
    </source>
</evidence>
<dbReference type="InterPro" id="IPR052462">
    <property type="entry name" value="SLIRP/GR-RBP-like"/>
</dbReference>
<dbReference type="InterPro" id="IPR012677">
    <property type="entry name" value="Nucleotide-bd_a/b_plait_sf"/>
</dbReference>
<evidence type="ECO:0000259" key="3">
    <source>
        <dbReference type="PROSITE" id="PS50102"/>
    </source>
</evidence>
<dbReference type="Ensembl" id="ENSSDUT00000030900.1">
    <property type="protein sequence ID" value="ENSSDUP00000030374.1"/>
    <property type="gene ID" value="ENSSDUG00000021883.1"/>
</dbReference>
<proteinExistence type="predicted"/>